<feature type="non-terminal residue" evidence="3">
    <location>
        <position position="1"/>
    </location>
</feature>
<keyword evidence="2" id="KW-0812">Transmembrane</keyword>
<accession>A0A151XAW3</accession>
<evidence type="ECO:0000256" key="1">
    <source>
        <dbReference type="SAM" id="MobiDB-lite"/>
    </source>
</evidence>
<dbReference type="EMBL" id="KQ982335">
    <property type="protein sequence ID" value="KYQ57428.1"/>
    <property type="molecule type" value="Genomic_DNA"/>
</dbReference>
<organism evidence="3 4">
    <name type="scientific">Mycetomoellerius zeteki</name>
    <dbReference type="NCBI Taxonomy" id="64791"/>
    <lineage>
        <taxon>Eukaryota</taxon>
        <taxon>Metazoa</taxon>
        <taxon>Ecdysozoa</taxon>
        <taxon>Arthropoda</taxon>
        <taxon>Hexapoda</taxon>
        <taxon>Insecta</taxon>
        <taxon>Pterygota</taxon>
        <taxon>Neoptera</taxon>
        <taxon>Endopterygota</taxon>
        <taxon>Hymenoptera</taxon>
        <taxon>Apocrita</taxon>
        <taxon>Aculeata</taxon>
        <taxon>Formicoidea</taxon>
        <taxon>Formicidae</taxon>
        <taxon>Myrmicinae</taxon>
        <taxon>Mycetomoellerius</taxon>
    </lineage>
</organism>
<reference evidence="3 4" key="1">
    <citation type="submission" date="2015-09" db="EMBL/GenBank/DDBJ databases">
        <title>Trachymyrmex zeteki WGS genome.</title>
        <authorList>
            <person name="Nygaard S."/>
            <person name="Hu H."/>
            <person name="Boomsma J."/>
            <person name="Zhang G."/>
        </authorList>
    </citation>
    <scope>NUCLEOTIDE SEQUENCE [LARGE SCALE GENOMIC DNA]</scope>
    <source>
        <strain evidence="3">Tzet28-1</strain>
        <tissue evidence="3">Whole body</tissue>
    </source>
</reference>
<keyword evidence="2" id="KW-1133">Transmembrane helix</keyword>
<feature type="region of interest" description="Disordered" evidence="1">
    <location>
        <begin position="47"/>
        <end position="84"/>
    </location>
</feature>
<name>A0A151XAW3_9HYME</name>
<protein>
    <submittedName>
        <fullName evidence="3">Uncharacterized protein</fullName>
    </submittedName>
</protein>
<keyword evidence="4" id="KW-1185">Reference proteome</keyword>
<evidence type="ECO:0000256" key="2">
    <source>
        <dbReference type="SAM" id="Phobius"/>
    </source>
</evidence>
<evidence type="ECO:0000313" key="4">
    <source>
        <dbReference type="Proteomes" id="UP000075809"/>
    </source>
</evidence>
<sequence>IDQLQEISRCSTSMRFAVHRRGTRCRSGACFVCVHLGCTMSSYPSLSASPSGRAPGESERIPWPPGPRPTNTFSPPRSARALSQRPIVGGECRCAPRSRPVIVATRRRPYGRRRAVMLSLVRALRIEIQNESLSLSLSLSPIRRYGHLSDMCLAYLIARVRPSLSLVPHAIAVAVAAAAGAAFYARTLASEGGLAR</sequence>
<proteinExistence type="predicted"/>
<dbReference type="AlphaFoldDB" id="A0A151XAW3"/>
<dbReference type="Proteomes" id="UP000075809">
    <property type="component" value="Unassembled WGS sequence"/>
</dbReference>
<keyword evidence="2" id="KW-0472">Membrane</keyword>
<feature type="transmembrane region" description="Helical" evidence="2">
    <location>
        <begin position="166"/>
        <end position="185"/>
    </location>
</feature>
<gene>
    <name evidence="3" type="ORF">ALC60_03389</name>
</gene>
<evidence type="ECO:0000313" key="3">
    <source>
        <dbReference type="EMBL" id="KYQ57428.1"/>
    </source>
</evidence>